<dbReference type="PROSITE" id="PS50893">
    <property type="entry name" value="ABC_TRANSPORTER_2"/>
    <property type="match status" value="1"/>
</dbReference>
<dbReference type="RefSeq" id="WP_042497366.1">
    <property type="nucleotide sequence ID" value="NZ_BBNQ01000002.1"/>
</dbReference>
<evidence type="ECO:0000313" key="4">
    <source>
        <dbReference type="EMBL" id="GAL61301.1"/>
    </source>
</evidence>
<dbReference type="SMART" id="SM00382">
    <property type="entry name" value="AAA"/>
    <property type="match status" value="1"/>
</dbReference>
<proteinExistence type="predicted"/>
<reference evidence="6 7" key="1">
    <citation type="journal article" date="2014" name="Genome Announc.">
        <title>Draft Genome Sequences of Marine Flavobacterium Algibacter lectus Strains SS8 and NR4.</title>
        <authorList>
            <person name="Takatani N."/>
            <person name="Nakanishi M."/>
            <person name="Meirelles P."/>
            <person name="Mino S."/>
            <person name="Suda W."/>
            <person name="Oshima K."/>
            <person name="Hattori M."/>
            <person name="Ohkuma M."/>
            <person name="Hosokawa M."/>
            <person name="Miyashita K."/>
            <person name="Thompson F.L."/>
            <person name="Niwa A."/>
            <person name="Sawabe T."/>
            <person name="Sawabe T."/>
        </authorList>
    </citation>
    <scope>NUCLEOTIDE SEQUENCE [LARGE SCALE GENOMIC DNA]</scope>
    <source>
        <strain evidence="5">JCM 19274</strain>
        <strain evidence="4 7">JCM 19300</strain>
        <strain evidence="6">JCM19274</strain>
    </source>
</reference>
<evidence type="ECO:0000313" key="6">
    <source>
        <dbReference type="Proteomes" id="UP000029643"/>
    </source>
</evidence>
<dbReference type="GO" id="GO:0016887">
    <property type="term" value="F:ATP hydrolysis activity"/>
    <property type="evidence" value="ECO:0007669"/>
    <property type="project" value="InterPro"/>
</dbReference>
<dbReference type="EMBL" id="BBNU01000006">
    <property type="protein sequence ID" value="GAL79469.1"/>
    <property type="molecule type" value="Genomic_DNA"/>
</dbReference>
<organism evidence="4 7">
    <name type="scientific">Algibacter lectus</name>
    <dbReference type="NCBI Taxonomy" id="221126"/>
    <lineage>
        <taxon>Bacteria</taxon>
        <taxon>Pseudomonadati</taxon>
        <taxon>Bacteroidota</taxon>
        <taxon>Flavobacteriia</taxon>
        <taxon>Flavobacteriales</taxon>
        <taxon>Flavobacteriaceae</taxon>
        <taxon>Algibacter</taxon>
    </lineage>
</organism>
<dbReference type="PANTHER" id="PTHR43158:SF2">
    <property type="entry name" value="SKFA PEPTIDE EXPORT ATP-BINDING PROTEIN SKFE"/>
    <property type="match status" value="1"/>
</dbReference>
<protein>
    <submittedName>
        <fullName evidence="4">ABC-type transporter ATP-binding protein</fullName>
    </submittedName>
</protein>
<dbReference type="InterPro" id="IPR003593">
    <property type="entry name" value="AAA+_ATPase"/>
</dbReference>
<evidence type="ECO:0000313" key="7">
    <source>
        <dbReference type="Proteomes" id="UP000029644"/>
    </source>
</evidence>
<sequence length="220" mass="25526">MIFEIDNIELSFKEKRILNGIYLKAETNNITGLLGSNGCGKTCLLNILFGSLKPKYKLIRVDNKPVLKPLYKTKLVGYLPQHHFIPSHLKVKRIFKLFKISWKTFTHHFEVFGHYKKIKIGKLSGGERRLIETYIVLKSNTKLILLDEPFSHLSPLNIEIIKNVITAEKEHKAIIITDHLYKEVIDIADNLYFIKNGNSRHIENVKELEDLKYLNTSNLN</sequence>
<dbReference type="Proteomes" id="UP000029643">
    <property type="component" value="Unassembled WGS sequence"/>
</dbReference>
<dbReference type="SUPFAM" id="SSF52540">
    <property type="entry name" value="P-loop containing nucleoside triphosphate hydrolases"/>
    <property type="match status" value="1"/>
</dbReference>
<dbReference type="Gene3D" id="3.40.50.300">
    <property type="entry name" value="P-loop containing nucleotide triphosphate hydrolases"/>
    <property type="match status" value="1"/>
</dbReference>
<accession>A0A090V917</accession>
<dbReference type="EMBL" id="BBNQ01000002">
    <property type="protein sequence ID" value="GAL61301.1"/>
    <property type="molecule type" value="Genomic_DNA"/>
</dbReference>
<dbReference type="STRING" id="221126.SAMN04489722_10647"/>
<dbReference type="AlphaFoldDB" id="A0A090V917"/>
<dbReference type="OrthoDB" id="9801987at2"/>
<evidence type="ECO:0000313" key="5">
    <source>
        <dbReference type="EMBL" id="GAL79469.1"/>
    </source>
</evidence>
<dbReference type="InterPro" id="IPR003439">
    <property type="entry name" value="ABC_transporter-like_ATP-bd"/>
</dbReference>
<evidence type="ECO:0000256" key="2">
    <source>
        <dbReference type="ARBA" id="ARBA00022840"/>
    </source>
</evidence>
<name>A0A090V917_9FLAO</name>
<comment type="caution">
    <text evidence="4">The sequence shown here is derived from an EMBL/GenBank/DDBJ whole genome shotgun (WGS) entry which is preliminary data.</text>
</comment>
<dbReference type="InterPro" id="IPR027417">
    <property type="entry name" value="P-loop_NTPase"/>
</dbReference>
<dbReference type="Pfam" id="PF00005">
    <property type="entry name" value="ABC_tran"/>
    <property type="match status" value="1"/>
</dbReference>
<keyword evidence="2 4" id="KW-0067">ATP-binding</keyword>
<feature type="domain" description="ABC transporter" evidence="3">
    <location>
        <begin position="3"/>
        <end position="219"/>
    </location>
</feature>
<gene>
    <name evidence="5" type="ORF">JCM19274_1977</name>
    <name evidence="4" type="ORF">JCM19300_4247</name>
</gene>
<dbReference type="GO" id="GO:0005524">
    <property type="term" value="F:ATP binding"/>
    <property type="evidence" value="ECO:0007669"/>
    <property type="project" value="UniProtKB-KW"/>
</dbReference>
<evidence type="ECO:0000256" key="1">
    <source>
        <dbReference type="ARBA" id="ARBA00022741"/>
    </source>
</evidence>
<dbReference type="PANTHER" id="PTHR43158">
    <property type="entry name" value="SKFA PEPTIDE EXPORT ATP-BINDING PROTEIN SKFE"/>
    <property type="match status" value="1"/>
</dbReference>
<evidence type="ECO:0000259" key="3">
    <source>
        <dbReference type="PROSITE" id="PS50893"/>
    </source>
</evidence>
<keyword evidence="1" id="KW-0547">Nucleotide-binding</keyword>
<dbReference type="Proteomes" id="UP000029644">
    <property type="component" value="Unassembled WGS sequence"/>
</dbReference>